<dbReference type="SUPFAM" id="SSF48613">
    <property type="entry name" value="Heme oxygenase-like"/>
    <property type="match status" value="1"/>
</dbReference>
<dbReference type="SMART" id="SM01236">
    <property type="entry name" value="Haem_oxygenase_2"/>
    <property type="match status" value="1"/>
</dbReference>
<gene>
    <name evidence="2" type="ORF">GCM10022244_11550</name>
</gene>
<dbReference type="Gene3D" id="1.20.910.10">
    <property type="entry name" value="Heme oxygenase-like"/>
    <property type="match status" value="1"/>
</dbReference>
<reference evidence="3" key="1">
    <citation type="journal article" date="2019" name="Int. J. Syst. Evol. Microbiol.">
        <title>The Global Catalogue of Microorganisms (GCM) 10K type strain sequencing project: providing services to taxonomists for standard genome sequencing and annotation.</title>
        <authorList>
            <consortium name="The Broad Institute Genomics Platform"/>
            <consortium name="The Broad Institute Genome Sequencing Center for Infectious Disease"/>
            <person name="Wu L."/>
            <person name="Ma J."/>
        </authorList>
    </citation>
    <scope>NUCLEOTIDE SEQUENCE [LARGE SCALE GENOMIC DNA]</scope>
    <source>
        <strain evidence="3">JCM 16956</strain>
    </source>
</reference>
<dbReference type="Pfam" id="PF14518">
    <property type="entry name" value="Haem_oxygenas_2"/>
    <property type="match status" value="1"/>
</dbReference>
<proteinExistence type="predicted"/>
<dbReference type="Proteomes" id="UP001501000">
    <property type="component" value="Unassembled WGS sequence"/>
</dbReference>
<evidence type="ECO:0000313" key="2">
    <source>
        <dbReference type="EMBL" id="GAA3903022.1"/>
    </source>
</evidence>
<name>A0ABP7LNE3_9ACTN</name>
<evidence type="ECO:0000313" key="3">
    <source>
        <dbReference type="Proteomes" id="UP001501000"/>
    </source>
</evidence>
<comment type="caution">
    <text evidence="2">The sequence shown here is derived from an EMBL/GenBank/DDBJ whole genome shotgun (WGS) entry which is preliminary data.</text>
</comment>
<dbReference type="RefSeq" id="WP_345279134.1">
    <property type="nucleotide sequence ID" value="NZ_BAABAJ010000003.1"/>
</dbReference>
<feature type="region of interest" description="Disordered" evidence="1">
    <location>
        <begin position="1"/>
        <end position="25"/>
    </location>
</feature>
<accession>A0ABP7LNE3</accession>
<dbReference type="InterPro" id="IPR016084">
    <property type="entry name" value="Haem_Oase-like_multi-hlx"/>
</dbReference>
<organism evidence="2 3">
    <name type="scientific">Streptomyces gulbargensis</name>
    <dbReference type="NCBI Taxonomy" id="364901"/>
    <lineage>
        <taxon>Bacteria</taxon>
        <taxon>Bacillati</taxon>
        <taxon>Actinomycetota</taxon>
        <taxon>Actinomycetes</taxon>
        <taxon>Kitasatosporales</taxon>
        <taxon>Streptomycetaceae</taxon>
        <taxon>Streptomyces</taxon>
    </lineage>
</organism>
<keyword evidence="3" id="KW-1185">Reference proteome</keyword>
<dbReference type="EMBL" id="BAABAJ010000003">
    <property type="protein sequence ID" value="GAA3903022.1"/>
    <property type="molecule type" value="Genomic_DNA"/>
</dbReference>
<evidence type="ECO:0000256" key="1">
    <source>
        <dbReference type="SAM" id="MobiDB-lite"/>
    </source>
</evidence>
<sequence length="357" mass="39021">MTITVPQGTEVRADTGRPQLPPPRGELSEAVHAYLRGVGRSLPDRRSTAGADPYGEDLQLALHLAYELHYRGFDQVPDAVEWDPDLLRLRSFMEERFEDALRDRCGRFTDVDEAFAALLTEPAEGHGVSDHLVRDGTREQLREYAALRSVYQLREADPHLWVVPRLRGRAKAAMMAIEYDEFGCGRPEAMHARLFADLMSDLGLDPSYGRYLEAAGAQTLATVNLMSLLGLHRARRGALVGHFAALEITSSPAAARISAAMRRIGAGEAAVHFYDEHVEADAVHEQLVRREVVGGLLADEPELAGDVAFGVEATVLLEDELAAHITGAWEAGRSALRVPLDDLTGAGRDEAGQGEDV</sequence>
<protein>
    <submittedName>
        <fullName evidence="2">Iron-containing redox enzyme family protein</fullName>
    </submittedName>
</protein>